<evidence type="ECO:0000256" key="1">
    <source>
        <dbReference type="ARBA" id="ARBA00004496"/>
    </source>
</evidence>
<feature type="domain" description="tRNA synthetases class I catalytic" evidence="14">
    <location>
        <begin position="13"/>
        <end position="310"/>
    </location>
</feature>
<dbReference type="NCBIfam" id="TIGR00435">
    <property type="entry name" value="cysS"/>
    <property type="match status" value="1"/>
</dbReference>
<evidence type="ECO:0000256" key="11">
    <source>
        <dbReference type="ARBA" id="ARBA00023146"/>
    </source>
</evidence>
<feature type="binding site" evidence="13">
    <location>
        <position position="232"/>
    </location>
    <ligand>
        <name>Zn(2+)</name>
        <dbReference type="ChEBI" id="CHEBI:29105"/>
    </ligand>
</feature>
<feature type="binding site" evidence="13">
    <location>
        <position position="267"/>
    </location>
    <ligand>
        <name>ATP</name>
        <dbReference type="ChEBI" id="CHEBI:30616"/>
    </ligand>
</feature>
<feature type="binding site" evidence="13">
    <location>
        <position position="206"/>
    </location>
    <ligand>
        <name>Zn(2+)</name>
        <dbReference type="ChEBI" id="CHEBI:29105"/>
    </ligand>
</feature>
<feature type="domain" description="Cysteinyl-tRNA synthetase class Ia DALR" evidence="15">
    <location>
        <begin position="346"/>
        <end position="399"/>
    </location>
</feature>
<dbReference type="AlphaFoldDB" id="A0A2K8NVW5"/>
<dbReference type="GO" id="GO:0008270">
    <property type="term" value="F:zinc ion binding"/>
    <property type="evidence" value="ECO:0007669"/>
    <property type="project" value="UniProtKB-UniRule"/>
</dbReference>
<dbReference type="Pfam" id="PF01406">
    <property type="entry name" value="tRNA-synt_1e"/>
    <property type="match status" value="1"/>
</dbReference>
<dbReference type="OrthoDB" id="9815130at2"/>
<feature type="binding site" evidence="13">
    <location>
        <position position="236"/>
    </location>
    <ligand>
        <name>Zn(2+)</name>
        <dbReference type="ChEBI" id="CHEBI:29105"/>
    </ligand>
</feature>
<dbReference type="STRING" id="1408435.GCA_000685885_00313"/>
<keyword evidence="10 13" id="KW-0648">Protein biosynthesis</keyword>
<evidence type="ECO:0000256" key="10">
    <source>
        <dbReference type="ARBA" id="ARBA00022917"/>
    </source>
</evidence>
<evidence type="ECO:0000256" key="8">
    <source>
        <dbReference type="ARBA" id="ARBA00022833"/>
    </source>
</evidence>
<dbReference type="Pfam" id="PF09190">
    <property type="entry name" value="DALR_2"/>
    <property type="match status" value="1"/>
</dbReference>
<dbReference type="Gene3D" id="3.40.50.620">
    <property type="entry name" value="HUPs"/>
    <property type="match status" value="1"/>
</dbReference>
<dbReference type="EMBL" id="CP024964">
    <property type="protein sequence ID" value="ATZ17696.1"/>
    <property type="molecule type" value="Genomic_DNA"/>
</dbReference>
<dbReference type="KEGG" id="eml:EMELA_v1c01110"/>
<proteinExistence type="inferred from homology"/>
<dbReference type="GO" id="GO:0005524">
    <property type="term" value="F:ATP binding"/>
    <property type="evidence" value="ECO:0007669"/>
    <property type="project" value="UniProtKB-UniRule"/>
</dbReference>
<keyword evidence="7 13" id="KW-0547">Nucleotide-binding</keyword>
<keyword evidence="9 13" id="KW-0067">ATP-binding</keyword>
<comment type="catalytic activity">
    <reaction evidence="12 13">
        <text>tRNA(Cys) + L-cysteine + ATP = L-cysteinyl-tRNA(Cys) + AMP + diphosphate</text>
        <dbReference type="Rhea" id="RHEA:17773"/>
        <dbReference type="Rhea" id="RHEA-COMP:9661"/>
        <dbReference type="Rhea" id="RHEA-COMP:9679"/>
        <dbReference type="ChEBI" id="CHEBI:30616"/>
        <dbReference type="ChEBI" id="CHEBI:33019"/>
        <dbReference type="ChEBI" id="CHEBI:35235"/>
        <dbReference type="ChEBI" id="CHEBI:78442"/>
        <dbReference type="ChEBI" id="CHEBI:78517"/>
        <dbReference type="ChEBI" id="CHEBI:456215"/>
        <dbReference type="EC" id="6.1.1.16"/>
    </reaction>
</comment>
<keyword evidence="8 13" id="KW-0862">Zinc</keyword>
<dbReference type="RefSeq" id="WP_028124004.1">
    <property type="nucleotide sequence ID" value="NZ_CP024964.1"/>
</dbReference>
<organism evidence="16 17">
    <name type="scientific">Mesoplasma melaleucae</name>
    <dbReference type="NCBI Taxonomy" id="81459"/>
    <lineage>
        <taxon>Bacteria</taxon>
        <taxon>Bacillati</taxon>
        <taxon>Mycoplasmatota</taxon>
        <taxon>Mollicutes</taxon>
        <taxon>Entomoplasmatales</taxon>
        <taxon>Entomoplasmataceae</taxon>
        <taxon>Mesoplasma</taxon>
    </lineage>
</organism>
<keyword evidence="5 13" id="KW-0436">Ligase</keyword>
<evidence type="ECO:0000256" key="12">
    <source>
        <dbReference type="ARBA" id="ARBA00047398"/>
    </source>
</evidence>
<evidence type="ECO:0000256" key="13">
    <source>
        <dbReference type="HAMAP-Rule" id="MF_00041"/>
    </source>
</evidence>
<dbReference type="InterPro" id="IPR014729">
    <property type="entry name" value="Rossmann-like_a/b/a_fold"/>
</dbReference>
<comment type="subcellular location">
    <subcellularLocation>
        <location evidence="1 13">Cytoplasm</location>
    </subcellularLocation>
</comment>
<dbReference type="EC" id="6.1.1.16" evidence="13"/>
<comment type="cofactor">
    <cofactor evidence="13">
        <name>Zn(2+)</name>
        <dbReference type="ChEBI" id="CHEBI:29105"/>
    </cofactor>
    <text evidence="13">Binds 1 zinc ion per subunit.</text>
</comment>
<keyword evidence="17" id="KW-1185">Reference proteome</keyword>
<dbReference type="PRINTS" id="PR00983">
    <property type="entry name" value="TRNASYNTHCYS"/>
</dbReference>
<dbReference type="HAMAP" id="MF_00041">
    <property type="entry name" value="Cys_tRNA_synth"/>
    <property type="match status" value="1"/>
</dbReference>
<evidence type="ECO:0000256" key="7">
    <source>
        <dbReference type="ARBA" id="ARBA00022741"/>
    </source>
</evidence>
<dbReference type="GO" id="GO:0006423">
    <property type="term" value="P:cysteinyl-tRNA aminoacylation"/>
    <property type="evidence" value="ECO:0007669"/>
    <property type="project" value="UniProtKB-UniRule"/>
</dbReference>
<reference evidence="16 17" key="1">
    <citation type="submission" date="2017-11" db="EMBL/GenBank/DDBJ databases">
        <title>Genome sequence of Entomoplasma melaleucae M1 (ATCC 49191).</title>
        <authorList>
            <person name="Lo W.-S."/>
            <person name="Gasparich G.E."/>
            <person name="Kuo C.-H."/>
        </authorList>
    </citation>
    <scope>NUCLEOTIDE SEQUENCE [LARGE SCALE GENOMIC DNA]</scope>
    <source>
        <strain evidence="16 17">M1</strain>
    </source>
</reference>
<accession>A0A2K8NVW5</accession>
<evidence type="ECO:0000256" key="5">
    <source>
        <dbReference type="ARBA" id="ARBA00022598"/>
    </source>
</evidence>
<evidence type="ECO:0000256" key="4">
    <source>
        <dbReference type="ARBA" id="ARBA00022490"/>
    </source>
</evidence>
<feature type="binding site" evidence="13">
    <location>
        <position position="24"/>
    </location>
    <ligand>
        <name>Zn(2+)</name>
        <dbReference type="ChEBI" id="CHEBI:29105"/>
    </ligand>
</feature>
<dbReference type="GO" id="GO:0005829">
    <property type="term" value="C:cytosol"/>
    <property type="evidence" value="ECO:0007669"/>
    <property type="project" value="TreeGrafter"/>
</dbReference>
<dbReference type="PANTHER" id="PTHR10890">
    <property type="entry name" value="CYSTEINYL-TRNA SYNTHETASE"/>
    <property type="match status" value="1"/>
</dbReference>
<evidence type="ECO:0000256" key="3">
    <source>
        <dbReference type="ARBA" id="ARBA00011245"/>
    </source>
</evidence>
<name>A0A2K8NVW5_9MOLU</name>
<keyword evidence="4 13" id="KW-0963">Cytoplasm</keyword>
<dbReference type="GO" id="GO:0004817">
    <property type="term" value="F:cysteine-tRNA ligase activity"/>
    <property type="evidence" value="ECO:0007669"/>
    <property type="project" value="UniProtKB-UniRule"/>
</dbReference>
<dbReference type="Gene3D" id="1.20.120.1910">
    <property type="entry name" value="Cysteine-tRNA ligase, C-terminal anti-codon recognition domain"/>
    <property type="match status" value="1"/>
</dbReference>
<dbReference type="CDD" id="cd00672">
    <property type="entry name" value="CysRS_core"/>
    <property type="match status" value="1"/>
</dbReference>
<evidence type="ECO:0000313" key="16">
    <source>
        <dbReference type="EMBL" id="ATZ17696.1"/>
    </source>
</evidence>
<feature type="short sequence motif" description="'HIGH' region" evidence="13">
    <location>
        <begin position="26"/>
        <end position="36"/>
    </location>
</feature>
<dbReference type="InterPro" id="IPR032678">
    <property type="entry name" value="tRNA-synt_1_cat_dom"/>
</dbReference>
<evidence type="ECO:0000256" key="9">
    <source>
        <dbReference type="ARBA" id="ARBA00022840"/>
    </source>
</evidence>
<dbReference type="SUPFAM" id="SSF52374">
    <property type="entry name" value="Nucleotidylyl transferase"/>
    <property type="match status" value="1"/>
</dbReference>
<evidence type="ECO:0000259" key="15">
    <source>
        <dbReference type="Pfam" id="PF09190"/>
    </source>
</evidence>
<keyword evidence="6 13" id="KW-0479">Metal-binding</keyword>
<dbReference type="PANTHER" id="PTHR10890:SF3">
    <property type="entry name" value="CYSTEINE--TRNA LIGASE, CYTOPLASMIC"/>
    <property type="match status" value="1"/>
</dbReference>
<dbReference type="InterPro" id="IPR015803">
    <property type="entry name" value="Cys-tRNA-ligase"/>
</dbReference>
<gene>
    <name evidence="13 16" type="primary">cysS</name>
    <name evidence="16" type="ORF">EMELA_v1c01110</name>
</gene>
<comment type="similarity">
    <text evidence="2 13">Belongs to the class-I aminoacyl-tRNA synthetase family.</text>
</comment>
<evidence type="ECO:0000313" key="17">
    <source>
        <dbReference type="Proteomes" id="UP000231896"/>
    </source>
</evidence>
<protein>
    <recommendedName>
        <fullName evidence="13">Cysteine--tRNA ligase</fullName>
        <ecNumber evidence="13">6.1.1.16</ecNumber>
    </recommendedName>
    <alternativeName>
        <fullName evidence="13">Cysteinyl-tRNA synthetase</fullName>
        <shortName evidence="13">CysRS</shortName>
    </alternativeName>
</protein>
<keyword evidence="11 13" id="KW-0030">Aminoacyl-tRNA synthetase</keyword>
<dbReference type="SUPFAM" id="SSF47323">
    <property type="entry name" value="Anticodon-binding domain of a subclass of class I aminoacyl-tRNA synthetases"/>
    <property type="match status" value="1"/>
</dbReference>
<evidence type="ECO:0000256" key="2">
    <source>
        <dbReference type="ARBA" id="ARBA00005594"/>
    </source>
</evidence>
<dbReference type="InterPro" id="IPR009080">
    <property type="entry name" value="tRNAsynth_Ia_anticodon-bd"/>
</dbReference>
<evidence type="ECO:0000259" key="14">
    <source>
        <dbReference type="Pfam" id="PF01406"/>
    </source>
</evidence>
<dbReference type="InterPro" id="IPR024909">
    <property type="entry name" value="Cys-tRNA/MSH_ligase"/>
</dbReference>
<comment type="subunit">
    <text evidence="3 13">Monomer.</text>
</comment>
<dbReference type="Proteomes" id="UP000231896">
    <property type="component" value="Chromosome"/>
</dbReference>
<feature type="short sequence motif" description="'KMSKS' region" evidence="13">
    <location>
        <begin position="264"/>
        <end position="268"/>
    </location>
</feature>
<evidence type="ECO:0000256" key="6">
    <source>
        <dbReference type="ARBA" id="ARBA00022723"/>
    </source>
</evidence>
<dbReference type="InterPro" id="IPR015273">
    <property type="entry name" value="Cys-tRNA-synt_Ia_DALR"/>
</dbReference>
<sequence>MKLFDTLTQEQKLLDKKNINIYSCGPTVYDFIHVGNARPIILMDTLIRFLEANNVKVNFLQNITDIDDKIIERAIAENITEEEIADKYTKAFKDNLKKLNIRMPDKLIPISDKIKQMETFILELLNTSDAYESNRNIYFNIKENADQYGKLSKAKIEDLISGARVQADENKQDPLDFALWKNTEKGKKWNIGNSGNLGRPGWHTECAVLIDEYFNKETVDIHSGGIDLQFPHHENERIQYIAKNKKEIADIWMHNGHLTIDREKMSKSLGNAMTLTNFLEKYNPDILRWIFLITYYKQPINISDDLIEQGNKFIVKLNNLNKKVKQLVITDNFKLDDSIDKEIIDEFNNFMNDDLNTSRVLTLIEDVLKDINKVLLSKDFLVITKKINALNFVLNTLGLSIKIDANVNVNDKQTFLMWKELISAKDFEQADKIRESLVEKGIL</sequence>